<dbReference type="InterPro" id="IPR011600">
    <property type="entry name" value="Pept_C14_caspase"/>
</dbReference>
<dbReference type="Pfam" id="PF00656">
    <property type="entry name" value="Peptidase_C14"/>
    <property type="match status" value="1"/>
</dbReference>
<dbReference type="RefSeq" id="WP_186742361.1">
    <property type="nucleotide sequence ID" value="NZ_VFIA01000088.1"/>
</dbReference>
<sequence length="362" mass="41347">MAVFNLKERINYLFVIGIDKYEETTHAVLGNSIFDCQNLINVLTEKYNFQLILDPLFDEAATRKNIIDKLSEISLITDKEDNLIIYFAGHGSMNPHTKKGYWVPVDAALSESDYIPNSTIKDKIEDINAKHIFLVSDSCFSGTFLTKTRSVDIASSFYEKLDKSKSRWYLSSGREEKVSDGIKGKGSPFSNSLINFLKENDSKYISVSEIINHTSKITGSASRQQPVGGTITGLEQEYGQMILIKKEHDIKLTQQQFNNFMKTYGFYYGQKYSIELIKSLYPLLGMVATLRQMQWENVFASSVENILYKLKSHFSNNWREYEDELQGKIKKLILPENITFDDAIAFLEHVGKSYLAISLDSL</sequence>
<accession>A0ABR6WGM0</accession>
<name>A0ABR6WGM0_9BACT</name>
<organism evidence="2 3">
    <name type="scientific">Spirosoma utsteinense</name>
    <dbReference type="NCBI Taxonomy" id="2585773"/>
    <lineage>
        <taxon>Bacteria</taxon>
        <taxon>Pseudomonadati</taxon>
        <taxon>Bacteroidota</taxon>
        <taxon>Cytophagia</taxon>
        <taxon>Cytophagales</taxon>
        <taxon>Cytophagaceae</taxon>
        <taxon>Spirosoma</taxon>
    </lineage>
</organism>
<dbReference type="InterPro" id="IPR050452">
    <property type="entry name" value="Metacaspase"/>
</dbReference>
<dbReference type="InterPro" id="IPR029030">
    <property type="entry name" value="Caspase-like_dom_sf"/>
</dbReference>
<evidence type="ECO:0000313" key="3">
    <source>
        <dbReference type="Proteomes" id="UP000700732"/>
    </source>
</evidence>
<dbReference type="PANTHER" id="PTHR48104">
    <property type="entry name" value="METACASPASE-4"/>
    <property type="match status" value="1"/>
</dbReference>
<comment type="caution">
    <text evidence="2">The sequence shown here is derived from an EMBL/GenBank/DDBJ whole genome shotgun (WGS) entry which is preliminary data.</text>
</comment>
<evidence type="ECO:0000313" key="2">
    <source>
        <dbReference type="EMBL" id="MBC3795177.1"/>
    </source>
</evidence>
<dbReference type="Gene3D" id="3.40.50.1460">
    <property type="match status" value="1"/>
</dbReference>
<dbReference type="Proteomes" id="UP000700732">
    <property type="component" value="Unassembled WGS sequence"/>
</dbReference>
<dbReference type="SUPFAM" id="SSF52129">
    <property type="entry name" value="Caspase-like"/>
    <property type="match status" value="1"/>
</dbReference>
<evidence type="ECO:0000259" key="1">
    <source>
        <dbReference type="Pfam" id="PF00656"/>
    </source>
</evidence>
<protein>
    <recommendedName>
        <fullName evidence="1">Peptidase C14 caspase domain-containing protein</fullName>
    </recommendedName>
</protein>
<proteinExistence type="predicted"/>
<dbReference type="EMBL" id="VFIA01000088">
    <property type="protein sequence ID" value="MBC3795177.1"/>
    <property type="molecule type" value="Genomic_DNA"/>
</dbReference>
<reference evidence="2 3" key="1">
    <citation type="submission" date="2019-06" db="EMBL/GenBank/DDBJ databases">
        <title>Spirosoma utsteinense sp. nov. isolated from Antarctic ice-free soils.</title>
        <authorList>
            <person name="Tahon G."/>
        </authorList>
    </citation>
    <scope>NUCLEOTIDE SEQUENCE [LARGE SCALE GENOMIC DNA]</scope>
    <source>
        <strain evidence="2 3">LMG 31447</strain>
    </source>
</reference>
<gene>
    <name evidence="2" type="ORF">FH603_5712</name>
</gene>
<dbReference type="PANTHER" id="PTHR48104:SF30">
    <property type="entry name" value="METACASPASE-1"/>
    <property type="match status" value="1"/>
</dbReference>
<keyword evidence="3" id="KW-1185">Reference proteome</keyword>
<feature type="domain" description="Peptidase C14 caspase" evidence="1">
    <location>
        <begin position="14"/>
        <end position="218"/>
    </location>
</feature>